<protein>
    <submittedName>
        <fullName evidence="4">Uncharacterized protein</fullName>
    </submittedName>
</protein>
<evidence type="ECO:0000256" key="2">
    <source>
        <dbReference type="SAM" id="MobiDB-lite"/>
    </source>
</evidence>
<feature type="compositionally biased region" description="Polar residues" evidence="2">
    <location>
        <begin position="578"/>
        <end position="603"/>
    </location>
</feature>
<accession>L2GV49</accession>
<evidence type="ECO:0000313" key="4">
    <source>
        <dbReference type="EMBL" id="ELA47541.1"/>
    </source>
</evidence>
<evidence type="ECO:0000313" key="5">
    <source>
        <dbReference type="Proteomes" id="UP000011081"/>
    </source>
</evidence>
<dbReference type="VEuPathDB" id="MicrosporidiaDB:VCUG_00972"/>
<dbReference type="GeneID" id="19878855"/>
<feature type="chain" id="PRO_5003960043" evidence="3">
    <location>
        <begin position="23"/>
        <end position="708"/>
    </location>
</feature>
<keyword evidence="3" id="KW-0732">Signal</keyword>
<evidence type="ECO:0000256" key="3">
    <source>
        <dbReference type="SAM" id="SignalP"/>
    </source>
</evidence>
<sequence>MQINNKYYFIFLILKLIRTSNCSSSEDESLSFVDLVNLLFPDCNPEIRQNFEFTLSNFEFEVTRNDVNDQGFIESHRNLTLNEMMSKVEELKVKFQRQENKMIKLTQFIEFMEKFKAAAKVVADAYLTTLQSVSAKQSMTIPELLDRKNEELLEYSETGNAAKHRRNTGQGSRDSSKSGKDELIGSQGKAISKINREMCKLKQVVAQIKENDEQVLHLTSQNAILETKLEEAENTYKKILCSHEVAQSQIHKCADEIKQIFDSMDVKNSSADDNVPSDAVRMTLPPSPRVAQPRLGHPSFDNGQEYESIPIESMSSPNSPSAAGHPEYHSSFVDPSISSKIRSRRRNKQDEKNTLMFNEIVDLCNKLREHFCMSVMPDGNVREPTLVELKSAYKKLKSDKYCESDENVARVALYRYEQTRRDLEVIGMLVKEFLMSGACTLQKVESIMGMLTSLWSKVNSGMKYADTIRQKIMDDDIDVPVELSPFQEPESLQNSSVFDQADARSKTKRNVAAPRDVKHGASLTADQVSKSSAYAPAQFELTQDGRTLSDKIGILLKKSNKKFAASAKASPLVERTRATPNEAISSSRKGENTSKLQQPSTASDKGERPLQHARVLSAEQPSPALDKGKLPLQHARVLSAEEAFGIVNTMLKQPFKAPSQSDSHSEHESSSSTPTESSCDNDDVVVPKKKVSPTYMAHLILSGMNGDQ</sequence>
<dbReference type="Proteomes" id="UP000011081">
    <property type="component" value="Unassembled WGS sequence"/>
</dbReference>
<feature type="region of interest" description="Disordered" evidence="2">
    <location>
        <begin position="157"/>
        <end position="184"/>
    </location>
</feature>
<evidence type="ECO:0000256" key="1">
    <source>
        <dbReference type="SAM" id="Coils"/>
    </source>
</evidence>
<reference evidence="5" key="1">
    <citation type="submission" date="2011-03" db="EMBL/GenBank/DDBJ databases">
        <title>The genome sequence of Vavraia culicis strain floridensis.</title>
        <authorList>
            <consortium name="The Broad Institute Genome Sequencing Platform"/>
            <person name="Cuomo C."/>
            <person name="Becnel J."/>
            <person name="Sanscrainte N."/>
            <person name="Young S.K."/>
            <person name="Zeng Q."/>
            <person name="Gargeya S."/>
            <person name="Fitzgerald M."/>
            <person name="Haas B."/>
            <person name="Abouelleil A."/>
            <person name="Alvarado L."/>
            <person name="Arachchi H.M."/>
            <person name="Berlin A."/>
            <person name="Chapman S.B."/>
            <person name="Gearin G."/>
            <person name="Goldberg J."/>
            <person name="Griggs A."/>
            <person name="Gujja S."/>
            <person name="Hansen M."/>
            <person name="Heiman D."/>
            <person name="Howarth C."/>
            <person name="Larimer J."/>
            <person name="Lui A."/>
            <person name="MacDonald P.J.P."/>
            <person name="McCowen C."/>
            <person name="Montmayeur A."/>
            <person name="Murphy C."/>
            <person name="Neiman D."/>
            <person name="Pearson M."/>
            <person name="Priest M."/>
            <person name="Roberts A."/>
            <person name="Saif S."/>
            <person name="Shea T."/>
            <person name="Sisk P."/>
            <person name="Stolte C."/>
            <person name="Sykes S."/>
            <person name="Wortman J."/>
            <person name="Nusbaum C."/>
            <person name="Birren B."/>
        </authorList>
    </citation>
    <scope>NUCLEOTIDE SEQUENCE [LARGE SCALE GENOMIC DNA]</scope>
    <source>
        <strain evidence="5">floridensis</strain>
    </source>
</reference>
<gene>
    <name evidence="4" type="ORF">VCUG_00972</name>
</gene>
<dbReference type="AlphaFoldDB" id="L2GV49"/>
<name>L2GV49_VAVCU</name>
<organism evidence="4 5">
    <name type="scientific">Vavraia culicis (isolate floridensis)</name>
    <name type="common">Microsporidian parasite</name>
    <dbReference type="NCBI Taxonomy" id="948595"/>
    <lineage>
        <taxon>Eukaryota</taxon>
        <taxon>Fungi</taxon>
        <taxon>Fungi incertae sedis</taxon>
        <taxon>Microsporidia</taxon>
        <taxon>Pleistophoridae</taxon>
        <taxon>Vavraia</taxon>
    </lineage>
</organism>
<feature type="region of interest" description="Disordered" evidence="2">
    <location>
        <begin position="489"/>
        <end position="529"/>
    </location>
</feature>
<keyword evidence="5" id="KW-1185">Reference proteome</keyword>
<feature type="coiled-coil region" evidence="1">
    <location>
        <begin position="215"/>
        <end position="249"/>
    </location>
</feature>
<dbReference type="InParanoid" id="L2GV49"/>
<feature type="compositionally biased region" description="Basic and acidic residues" evidence="2">
    <location>
        <begin position="174"/>
        <end position="183"/>
    </location>
</feature>
<feature type="region of interest" description="Disordered" evidence="2">
    <location>
        <begin position="655"/>
        <end position="687"/>
    </location>
</feature>
<feature type="region of interest" description="Disordered" evidence="2">
    <location>
        <begin position="566"/>
        <end position="610"/>
    </location>
</feature>
<dbReference type="HOGENOM" id="CLU_389895_0_0_1"/>
<proteinExistence type="predicted"/>
<dbReference type="RefSeq" id="XP_008073993.1">
    <property type="nucleotide sequence ID" value="XM_008075802.1"/>
</dbReference>
<dbReference type="EMBL" id="GL877416">
    <property type="protein sequence ID" value="ELA47541.1"/>
    <property type="molecule type" value="Genomic_DNA"/>
</dbReference>
<feature type="signal peptide" evidence="3">
    <location>
        <begin position="1"/>
        <end position="22"/>
    </location>
</feature>
<feature type="region of interest" description="Disordered" evidence="2">
    <location>
        <begin position="285"/>
        <end position="349"/>
    </location>
</feature>
<keyword evidence="1" id="KW-0175">Coiled coil</keyword>